<sequence>MKGLLIKDFYIIKSVLAIMCVVFLVIGASLSYLATPWVLTVLATVMLGMMVTTTINVDRSSGWMKTAFTTPVSRKTVIGSKYMMYLLLSAAGLLFGLVFGSAATAVLGGDMRSAGLYICISVTMALLSGSVILPACFLLDDGKSILGNIFAYPLSAGIFVAFSLIMGEGAATLGVLIGIAVCIFAASWFLAGKVLAKKDIL</sequence>
<proteinExistence type="predicted"/>
<dbReference type="EMBL" id="DXBU01000105">
    <property type="protein sequence ID" value="HIZ22667.1"/>
    <property type="molecule type" value="Genomic_DNA"/>
</dbReference>
<dbReference type="AlphaFoldDB" id="A0A9D2IU99"/>
<accession>A0A9D2IU99</accession>
<dbReference type="Pfam" id="PF13346">
    <property type="entry name" value="ABC2_membrane_5"/>
    <property type="match status" value="1"/>
</dbReference>
<feature type="transmembrane region" description="Helical" evidence="1">
    <location>
        <begin position="37"/>
        <end position="57"/>
    </location>
</feature>
<keyword evidence="1" id="KW-0472">Membrane</keyword>
<feature type="transmembrane region" description="Helical" evidence="1">
    <location>
        <begin position="145"/>
        <end position="165"/>
    </location>
</feature>
<dbReference type="Proteomes" id="UP000824041">
    <property type="component" value="Unassembled WGS sequence"/>
</dbReference>
<keyword evidence="1" id="KW-1133">Transmembrane helix</keyword>
<gene>
    <name evidence="2" type="ORF">IAA21_07730</name>
</gene>
<evidence type="ECO:0000313" key="2">
    <source>
        <dbReference type="EMBL" id="HIZ22667.1"/>
    </source>
</evidence>
<comment type="caution">
    <text evidence="2">The sequence shown here is derived from an EMBL/GenBank/DDBJ whole genome shotgun (WGS) entry which is preliminary data.</text>
</comment>
<evidence type="ECO:0000256" key="1">
    <source>
        <dbReference type="SAM" id="Phobius"/>
    </source>
</evidence>
<organism evidence="2 3">
    <name type="scientific">Candidatus Blautia faecigallinarum</name>
    <dbReference type="NCBI Taxonomy" id="2838488"/>
    <lineage>
        <taxon>Bacteria</taxon>
        <taxon>Bacillati</taxon>
        <taxon>Bacillota</taxon>
        <taxon>Clostridia</taxon>
        <taxon>Lachnospirales</taxon>
        <taxon>Lachnospiraceae</taxon>
        <taxon>Blautia</taxon>
    </lineage>
</organism>
<dbReference type="InterPro" id="IPR025699">
    <property type="entry name" value="ABC2_memb-like"/>
</dbReference>
<feature type="transmembrane region" description="Helical" evidence="1">
    <location>
        <begin position="114"/>
        <end position="138"/>
    </location>
</feature>
<keyword evidence="1" id="KW-0812">Transmembrane</keyword>
<name>A0A9D2IU99_9FIRM</name>
<reference evidence="2" key="1">
    <citation type="journal article" date="2021" name="PeerJ">
        <title>Extensive microbial diversity within the chicken gut microbiome revealed by metagenomics and culture.</title>
        <authorList>
            <person name="Gilroy R."/>
            <person name="Ravi A."/>
            <person name="Getino M."/>
            <person name="Pursley I."/>
            <person name="Horton D.L."/>
            <person name="Alikhan N.F."/>
            <person name="Baker D."/>
            <person name="Gharbi K."/>
            <person name="Hall N."/>
            <person name="Watson M."/>
            <person name="Adriaenssens E.M."/>
            <person name="Foster-Nyarko E."/>
            <person name="Jarju S."/>
            <person name="Secka A."/>
            <person name="Antonio M."/>
            <person name="Oren A."/>
            <person name="Chaudhuri R.R."/>
            <person name="La Ragione R."/>
            <person name="Hildebrand F."/>
            <person name="Pallen M.J."/>
        </authorList>
    </citation>
    <scope>NUCLEOTIDE SEQUENCE</scope>
    <source>
        <strain evidence="2">14324</strain>
    </source>
</reference>
<reference evidence="2" key="2">
    <citation type="submission" date="2021-04" db="EMBL/GenBank/DDBJ databases">
        <authorList>
            <person name="Gilroy R."/>
        </authorList>
    </citation>
    <scope>NUCLEOTIDE SEQUENCE</scope>
    <source>
        <strain evidence="2">14324</strain>
    </source>
</reference>
<feature type="transmembrane region" description="Helical" evidence="1">
    <location>
        <begin position="84"/>
        <end position="108"/>
    </location>
</feature>
<feature type="transmembrane region" description="Helical" evidence="1">
    <location>
        <begin position="12"/>
        <end position="31"/>
    </location>
</feature>
<protein>
    <submittedName>
        <fullName evidence="2">ABC-2 transporter permease</fullName>
    </submittedName>
</protein>
<feature type="transmembrane region" description="Helical" evidence="1">
    <location>
        <begin position="171"/>
        <end position="191"/>
    </location>
</feature>
<evidence type="ECO:0000313" key="3">
    <source>
        <dbReference type="Proteomes" id="UP000824041"/>
    </source>
</evidence>